<keyword evidence="1" id="KW-0472">Membrane</keyword>
<dbReference type="Proteomes" id="UP001164746">
    <property type="component" value="Chromosome 8"/>
</dbReference>
<dbReference type="Pfam" id="PF24871">
    <property type="entry name" value="Piezo_TM1-24"/>
    <property type="match status" value="1"/>
</dbReference>
<feature type="domain" description="Piezo TM1-24" evidence="2">
    <location>
        <begin position="47"/>
        <end position="247"/>
    </location>
</feature>
<keyword evidence="1" id="KW-0812">Transmembrane</keyword>
<keyword evidence="4" id="KW-1185">Reference proteome</keyword>
<gene>
    <name evidence="3" type="ORF">MAR_027031</name>
</gene>
<evidence type="ECO:0000313" key="3">
    <source>
        <dbReference type="EMBL" id="WAR12851.1"/>
    </source>
</evidence>
<feature type="transmembrane region" description="Helical" evidence="1">
    <location>
        <begin position="27"/>
        <end position="43"/>
    </location>
</feature>
<feature type="transmembrane region" description="Helical" evidence="1">
    <location>
        <begin position="103"/>
        <end position="123"/>
    </location>
</feature>
<feature type="transmembrane region" description="Helical" evidence="1">
    <location>
        <begin position="129"/>
        <end position="147"/>
    </location>
</feature>
<accession>A0ABY7F0F3</accession>
<protein>
    <submittedName>
        <fullName evidence="3">PIEZ2-like protein</fullName>
    </submittedName>
</protein>
<name>A0ABY7F0F3_MYAAR</name>
<dbReference type="InterPro" id="IPR056769">
    <property type="entry name" value="Piezo_TM1-24"/>
</dbReference>
<reference evidence="3" key="1">
    <citation type="submission" date="2022-11" db="EMBL/GenBank/DDBJ databases">
        <title>Centuries of genome instability and evolution in soft-shell clam transmissible cancer (bioRxiv).</title>
        <authorList>
            <person name="Hart S.F.M."/>
            <person name="Yonemitsu M.A."/>
            <person name="Giersch R.M."/>
            <person name="Beal B.F."/>
            <person name="Arriagada G."/>
            <person name="Davis B.W."/>
            <person name="Ostrander E.A."/>
            <person name="Goff S.P."/>
            <person name="Metzger M.J."/>
        </authorList>
    </citation>
    <scope>NUCLEOTIDE SEQUENCE</scope>
    <source>
        <strain evidence="3">MELC-2E11</strain>
        <tissue evidence="3">Siphon/mantle</tissue>
    </source>
</reference>
<proteinExistence type="predicted"/>
<dbReference type="PANTHER" id="PTHR47049">
    <property type="entry name" value="PIEZO-TYPE MECHANOSENSITIVE ION CHANNEL HOMOLOG"/>
    <property type="match status" value="1"/>
</dbReference>
<feature type="non-terminal residue" evidence="3">
    <location>
        <position position="1"/>
    </location>
</feature>
<evidence type="ECO:0000256" key="1">
    <source>
        <dbReference type="SAM" id="Phobius"/>
    </source>
</evidence>
<dbReference type="InterPro" id="IPR027272">
    <property type="entry name" value="Piezo"/>
</dbReference>
<evidence type="ECO:0000259" key="2">
    <source>
        <dbReference type="Pfam" id="PF24871"/>
    </source>
</evidence>
<keyword evidence="1" id="KW-1133">Transmembrane helix</keyword>
<feature type="transmembrane region" description="Helical" evidence="1">
    <location>
        <begin position="154"/>
        <end position="173"/>
    </location>
</feature>
<sequence length="272" mass="31205">KWVIINAATASLFHALLPRYCQYVSHNYLYFYALSFIVAGSQYEKLARQIALERLVAPDVAVFLTGLIVYIICVKLLPAEKKQSEQELPIIVRSQQKRKVNTVVEFIGESVLVLLLVASGVIAPSVLSSVYFLSFLFLATIWALYGHLGRKFRVFRVILLVYSAAHILVLHLYQFQLVGLTAVVYTDCSKPYTIFFYDDSKWQNFVNPGILLGLYYVLAFEKAFPVDANDSAFLDAKRQRRRRQTSSERQVDGKLDMSQKEVWWNMIGRKLL</sequence>
<feature type="transmembrane region" description="Helical" evidence="1">
    <location>
        <begin position="55"/>
        <end position="77"/>
    </location>
</feature>
<organism evidence="3 4">
    <name type="scientific">Mya arenaria</name>
    <name type="common">Soft-shell clam</name>
    <dbReference type="NCBI Taxonomy" id="6604"/>
    <lineage>
        <taxon>Eukaryota</taxon>
        <taxon>Metazoa</taxon>
        <taxon>Spiralia</taxon>
        <taxon>Lophotrochozoa</taxon>
        <taxon>Mollusca</taxon>
        <taxon>Bivalvia</taxon>
        <taxon>Autobranchia</taxon>
        <taxon>Heteroconchia</taxon>
        <taxon>Euheterodonta</taxon>
        <taxon>Imparidentia</taxon>
        <taxon>Neoheterodontei</taxon>
        <taxon>Myida</taxon>
        <taxon>Myoidea</taxon>
        <taxon>Myidae</taxon>
        <taxon>Mya</taxon>
    </lineage>
</organism>
<dbReference type="EMBL" id="CP111019">
    <property type="protein sequence ID" value="WAR12851.1"/>
    <property type="molecule type" value="Genomic_DNA"/>
</dbReference>
<dbReference type="PANTHER" id="PTHR47049:SF2">
    <property type="entry name" value="PIEZO-TYPE MECHANOSENSITIVE ION CHANNEL HOMOLOG"/>
    <property type="match status" value="1"/>
</dbReference>
<evidence type="ECO:0000313" key="4">
    <source>
        <dbReference type="Proteomes" id="UP001164746"/>
    </source>
</evidence>